<evidence type="ECO:0000313" key="1">
    <source>
        <dbReference type="EMBL" id="MDF0592652.1"/>
    </source>
</evidence>
<name>A0ABT5XD95_9EURY</name>
<organism evidence="1 2">
    <name type="scientific">Candidatus Methanocrinis alkalitolerans</name>
    <dbReference type="NCBI Taxonomy" id="3033395"/>
    <lineage>
        <taxon>Archaea</taxon>
        <taxon>Methanobacteriati</taxon>
        <taxon>Methanobacteriota</taxon>
        <taxon>Stenosarchaea group</taxon>
        <taxon>Methanomicrobia</taxon>
        <taxon>Methanotrichales</taxon>
        <taxon>Methanotrichaceae</taxon>
        <taxon>Methanocrinis</taxon>
    </lineage>
</organism>
<dbReference type="RefSeq" id="WP_316968361.1">
    <property type="nucleotide sequence ID" value="NZ_JARFPL010000008.1"/>
</dbReference>
<comment type="caution">
    <text evidence="1">The sequence shown here is derived from an EMBL/GenBank/DDBJ whole genome shotgun (WGS) entry which is preliminary data.</text>
</comment>
<accession>A0ABT5XD95</accession>
<dbReference type="Proteomes" id="UP001215956">
    <property type="component" value="Unassembled WGS sequence"/>
</dbReference>
<sequence length="285" mass="33008">MTEERLSTIVMGKVHVVSNWETESFGDKILSLISSGEEYKQRKGKGADKFIWSIGDHLTMDLNGKKVIFARLGKINMEFEEAIWDRREKSFKKVSVQEPKALSWSNFIIITDTQDIIFEEKLPDISIKQFTEIFSYLYKQHFSGDLSSLKIDLMQETKRIFDKLRGFDKILEVQLKVTPSNPHDDPLFKPLDDMLKNSGTKEANLKFKNKEDGLTVEDTIIEQGIALSSAGYGQYTIVAKKDEQIEKIKSKDEIIRAEIEVADEPEYITRGFYRKYNEFIHREEG</sequence>
<keyword evidence="2" id="KW-1185">Reference proteome</keyword>
<gene>
    <name evidence="1" type="ORF">P0O24_03540</name>
</gene>
<dbReference type="EMBL" id="JARFPL010000008">
    <property type="protein sequence ID" value="MDF0592652.1"/>
    <property type="molecule type" value="Genomic_DNA"/>
</dbReference>
<reference evidence="1 2" key="1">
    <citation type="submission" date="2023-03" db="EMBL/GenBank/DDBJ databases">
        <title>Whole genome sequencing of Methanotrichaceae archaeon M04Ac.</title>
        <authorList>
            <person name="Khomyakova M.A."/>
            <person name="Merkel A.Y."/>
            <person name="Slobodkin A.I."/>
        </authorList>
    </citation>
    <scope>NUCLEOTIDE SEQUENCE [LARGE SCALE GENOMIC DNA]</scope>
    <source>
        <strain evidence="1 2">M04Ac</strain>
    </source>
</reference>
<evidence type="ECO:0000313" key="2">
    <source>
        <dbReference type="Proteomes" id="UP001215956"/>
    </source>
</evidence>
<proteinExistence type="predicted"/>
<protein>
    <submittedName>
        <fullName evidence="1">Uncharacterized protein</fullName>
    </submittedName>
</protein>